<evidence type="ECO:0000256" key="3">
    <source>
        <dbReference type="ARBA" id="ARBA00023163"/>
    </source>
</evidence>
<dbReference type="InterPro" id="IPR018490">
    <property type="entry name" value="cNMP-bd_dom_sf"/>
</dbReference>
<proteinExistence type="predicted"/>
<dbReference type="PROSITE" id="PS51063">
    <property type="entry name" value="HTH_CRP_2"/>
    <property type="match status" value="1"/>
</dbReference>
<dbReference type="PROSITE" id="PS50042">
    <property type="entry name" value="CNMP_BINDING_3"/>
    <property type="match status" value="1"/>
</dbReference>
<dbReference type="Gene3D" id="1.10.10.10">
    <property type="entry name" value="Winged helix-like DNA-binding domain superfamily/Winged helix DNA-binding domain"/>
    <property type="match status" value="1"/>
</dbReference>
<dbReference type="SUPFAM" id="SSF51206">
    <property type="entry name" value="cAMP-binding domain-like"/>
    <property type="match status" value="1"/>
</dbReference>
<dbReference type="InterPro" id="IPR000595">
    <property type="entry name" value="cNMP-bd_dom"/>
</dbReference>
<evidence type="ECO:0000256" key="1">
    <source>
        <dbReference type="ARBA" id="ARBA00023015"/>
    </source>
</evidence>
<dbReference type="InterPro" id="IPR012318">
    <property type="entry name" value="HTH_CRP"/>
</dbReference>
<dbReference type="SMART" id="SM00100">
    <property type="entry name" value="cNMP"/>
    <property type="match status" value="1"/>
</dbReference>
<dbReference type="Pfam" id="PF13545">
    <property type="entry name" value="HTH_Crp_2"/>
    <property type="match status" value="1"/>
</dbReference>
<evidence type="ECO:0000259" key="5">
    <source>
        <dbReference type="PROSITE" id="PS51063"/>
    </source>
</evidence>
<keyword evidence="7" id="KW-1185">Reference proteome</keyword>
<dbReference type="GO" id="GO:0003700">
    <property type="term" value="F:DNA-binding transcription factor activity"/>
    <property type="evidence" value="ECO:0007669"/>
    <property type="project" value="TreeGrafter"/>
</dbReference>
<feature type="domain" description="HTH crp-type" evidence="5">
    <location>
        <begin position="157"/>
        <end position="227"/>
    </location>
</feature>
<dbReference type="PANTHER" id="PTHR24567:SF28">
    <property type="entry name" value="LISTERIOLYSIN REGULATORY PROTEIN"/>
    <property type="match status" value="1"/>
</dbReference>
<dbReference type="PANTHER" id="PTHR24567">
    <property type="entry name" value="CRP FAMILY TRANSCRIPTIONAL REGULATORY PROTEIN"/>
    <property type="match status" value="1"/>
</dbReference>
<keyword evidence="3" id="KW-0804">Transcription</keyword>
<comment type="caution">
    <text evidence="6">The sequence shown here is derived from an EMBL/GenBank/DDBJ whole genome shotgun (WGS) entry which is preliminary data.</text>
</comment>
<keyword evidence="2" id="KW-0238">DNA-binding</keyword>
<dbReference type="InterPro" id="IPR014710">
    <property type="entry name" value="RmlC-like_jellyroll"/>
</dbReference>
<reference evidence="6 7" key="1">
    <citation type="submission" date="2020-02" db="EMBL/GenBank/DDBJ databases">
        <authorList>
            <person name="Dziuba M."/>
            <person name="Kuznetsov B."/>
            <person name="Mardanov A."/>
            <person name="Ravin N."/>
            <person name="Grouzdev D."/>
        </authorList>
    </citation>
    <scope>NUCLEOTIDE SEQUENCE [LARGE SCALE GENOMIC DNA]</scope>
    <source>
        <strain evidence="6 7">SpK</strain>
    </source>
</reference>
<evidence type="ECO:0000313" key="7">
    <source>
        <dbReference type="Proteomes" id="UP000480684"/>
    </source>
</evidence>
<organism evidence="6 7">
    <name type="scientific">Magnetospirillum aberrantis SpK</name>
    <dbReference type="NCBI Taxonomy" id="908842"/>
    <lineage>
        <taxon>Bacteria</taxon>
        <taxon>Pseudomonadati</taxon>
        <taxon>Pseudomonadota</taxon>
        <taxon>Alphaproteobacteria</taxon>
        <taxon>Rhodospirillales</taxon>
        <taxon>Rhodospirillaceae</taxon>
        <taxon>Magnetospirillum</taxon>
    </lineage>
</organism>
<evidence type="ECO:0000313" key="6">
    <source>
        <dbReference type="EMBL" id="NFV80644.1"/>
    </source>
</evidence>
<dbReference type="Pfam" id="PF00027">
    <property type="entry name" value="cNMP_binding"/>
    <property type="match status" value="1"/>
</dbReference>
<dbReference type="SUPFAM" id="SSF46785">
    <property type="entry name" value="Winged helix' DNA-binding domain"/>
    <property type="match status" value="1"/>
</dbReference>
<dbReference type="EMBL" id="JAAIYP010000038">
    <property type="protein sequence ID" value="NFV80644.1"/>
    <property type="molecule type" value="Genomic_DNA"/>
</dbReference>
<dbReference type="InterPro" id="IPR036390">
    <property type="entry name" value="WH_DNA-bd_sf"/>
</dbReference>
<keyword evidence="1" id="KW-0805">Transcription regulation</keyword>
<dbReference type="InterPro" id="IPR050397">
    <property type="entry name" value="Env_Response_Regulators"/>
</dbReference>
<dbReference type="InterPro" id="IPR036388">
    <property type="entry name" value="WH-like_DNA-bd_sf"/>
</dbReference>
<gene>
    <name evidence="6" type="ORF">G4223_11050</name>
</gene>
<dbReference type="CDD" id="cd00038">
    <property type="entry name" value="CAP_ED"/>
    <property type="match status" value="1"/>
</dbReference>
<dbReference type="Gene3D" id="2.60.120.10">
    <property type="entry name" value="Jelly Rolls"/>
    <property type="match status" value="1"/>
</dbReference>
<accession>A0A7C9QU57</accession>
<sequence>MNHMCSSDRTRSECLRCDIRKAVLFAELTPDDIARMFLPVSQVVAEVGDSLFEEGDCGGAIYTIREGVVKLVQYQPDGGQRIVRLLGAGSTIGLEALVDQPYEHHAIALQDVRACRIPVEEVHRLCVETPRLYRQLMRRWHDSIRLADEWLTNMSTGSARTRLARLFLYLTQDGRHQRCGLFRREDLGAMLGISTETASRMVADFKRTGTIRQLRRNMYECDVNGLRAIASDGP</sequence>
<dbReference type="GO" id="GO:0005829">
    <property type="term" value="C:cytosol"/>
    <property type="evidence" value="ECO:0007669"/>
    <property type="project" value="TreeGrafter"/>
</dbReference>
<feature type="domain" description="Cyclic nucleotide-binding" evidence="4">
    <location>
        <begin position="24"/>
        <end position="143"/>
    </location>
</feature>
<protein>
    <submittedName>
        <fullName evidence="6">Crp/Fnr family transcriptional regulator</fullName>
    </submittedName>
</protein>
<evidence type="ECO:0000259" key="4">
    <source>
        <dbReference type="PROSITE" id="PS50042"/>
    </source>
</evidence>
<name>A0A7C9QU57_9PROT</name>
<evidence type="ECO:0000256" key="2">
    <source>
        <dbReference type="ARBA" id="ARBA00023125"/>
    </source>
</evidence>
<dbReference type="Proteomes" id="UP000480684">
    <property type="component" value="Unassembled WGS sequence"/>
</dbReference>
<dbReference type="GO" id="GO:0003677">
    <property type="term" value="F:DNA binding"/>
    <property type="evidence" value="ECO:0007669"/>
    <property type="project" value="UniProtKB-KW"/>
</dbReference>
<dbReference type="AlphaFoldDB" id="A0A7C9QU57"/>
<dbReference type="RefSeq" id="WP_163679279.1">
    <property type="nucleotide sequence ID" value="NZ_JAAIYP010000038.1"/>
</dbReference>